<accession>A0A0L6UZ07</accession>
<reference evidence="1 2" key="1">
    <citation type="submission" date="2015-08" db="EMBL/GenBank/DDBJ databases">
        <title>Next Generation Sequencing and Analysis of the Genome of Puccinia sorghi L Schw, the Causal Agent of Maize Common Rust.</title>
        <authorList>
            <person name="Rochi L."/>
            <person name="Burguener G."/>
            <person name="Darino M."/>
            <person name="Turjanski A."/>
            <person name="Kreff E."/>
            <person name="Dieguez M.J."/>
            <person name="Sacco F."/>
        </authorList>
    </citation>
    <scope>NUCLEOTIDE SEQUENCE [LARGE SCALE GENOMIC DNA]</scope>
    <source>
        <strain evidence="1 2">RO10H11247</strain>
    </source>
</reference>
<dbReference type="Proteomes" id="UP000037035">
    <property type="component" value="Unassembled WGS sequence"/>
</dbReference>
<protein>
    <submittedName>
        <fullName evidence="1">Uncharacterized protein</fullName>
    </submittedName>
</protein>
<dbReference type="PANTHER" id="PTHR31912:SF34">
    <property type="entry name" value="NOTOCHORD-RELATED PROTEIN"/>
    <property type="match status" value="1"/>
</dbReference>
<organism evidence="1 2">
    <name type="scientific">Puccinia sorghi</name>
    <dbReference type="NCBI Taxonomy" id="27349"/>
    <lineage>
        <taxon>Eukaryota</taxon>
        <taxon>Fungi</taxon>
        <taxon>Dikarya</taxon>
        <taxon>Basidiomycota</taxon>
        <taxon>Pucciniomycotina</taxon>
        <taxon>Pucciniomycetes</taxon>
        <taxon>Pucciniales</taxon>
        <taxon>Pucciniaceae</taxon>
        <taxon>Puccinia</taxon>
    </lineage>
</organism>
<name>A0A0L6UZ07_9BASI</name>
<dbReference type="AlphaFoldDB" id="A0A0L6UZ07"/>
<evidence type="ECO:0000313" key="1">
    <source>
        <dbReference type="EMBL" id="KNZ53714.1"/>
    </source>
</evidence>
<evidence type="ECO:0000313" key="2">
    <source>
        <dbReference type="Proteomes" id="UP000037035"/>
    </source>
</evidence>
<keyword evidence="2" id="KW-1185">Reference proteome</keyword>
<sequence length="192" mass="22804">MVEIVQFFEPEICGSPGWLDGDGEMFDIWDNEEEKEEAQASLKEETWGGWVQAVDPLWFSFHNKKYCASFLLMGHMHNIISFQDFEKLHFLWSIFGISLPHWTTLRNSRDTIQGILGMNPVEILSIFDNKCYSLNFYAEYKNGINSHKLYQSQQWREELLPKLHPKMVEIRNKHFYFYEPVKLKSLCQEILI</sequence>
<proteinExistence type="predicted"/>
<dbReference type="EMBL" id="LAVV01008123">
    <property type="protein sequence ID" value="KNZ53714.1"/>
    <property type="molecule type" value="Genomic_DNA"/>
</dbReference>
<comment type="caution">
    <text evidence="1">The sequence shown here is derived from an EMBL/GenBank/DDBJ whole genome shotgun (WGS) entry which is preliminary data.</text>
</comment>
<dbReference type="PANTHER" id="PTHR31912">
    <property type="entry name" value="IP13529P"/>
    <property type="match status" value="1"/>
</dbReference>
<dbReference type="VEuPathDB" id="FungiDB:VP01_3159g1"/>
<dbReference type="STRING" id="27349.A0A0L6UZ07"/>
<gene>
    <name evidence="1" type="ORF">VP01_3159g1</name>
</gene>